<gene>
    <name evidence="2" type="ORF">GGX14DRAFT_366884</name>
</gene>
<accession>A0AAD6VDZ6</accession>
<sequence>MPLPVDSEVVRAYGEPATFPGLPSLTITSPRLPWAMTAHASASRACVTVGDVVRTIHGALGICVTEGEVEEWMADRARARDGPGSFVVDVFKTRRTGEKRKRAYQRGMTRLALLEGRTKFLGLSESAMGCDVCLVEFI</sequence>
<dbReference type="EMBL" id="JARJCW010000038">
    <property type="protein sequence ID" value="KAJ7206916.1"/>
    <property type="molecule type" value="Genomic_DNA"/>
</dbReference>
<proteinExistence type="predicted"/>
<dbReference type="Pfam" id="PF20415">
    <property type="entry name" value="DUF6699"/>
    <property type="match status" value="1"/>
</dbReference>
<dbReference type="AlphaFoldDB" id="A0AAD6VDZ6"/>
<evidence type="ECO:0000313" key="2">
    <source>
        <dbReference type="EMBL" id="KAJ7206916.1"/>
    </source>
</evidence>
<reference evidence="2" key="1">
    <citation type="submission" date="2023-03" db="EMBL/GenBank/DDBJ databases">
        <title>Massive genome expansion in bonnet fungi (Mycena s.s.) driven by repeated elements and novel gene families across ecological guilds.</title>
        <authorList>
            <consortium name="Lawrence Berkeley National Laboratory"/>
            <person name="Harder C.B."/>
            <person name="Miyauchi S."/>
            <person name="Viragh M."/>
            <person name="Kuo A."/>
            <person name="Thoen E."/>
            <person name="Andreopoulos B."/>
            <person name="Lu D."/>
            <person name="Skrede I."/>
            <person name="Drula E."/>
            <person name="Henrissat B."/>
            <person name="Morin E."/>
            <person name="Kohler A."/>
            <person name="Barry K."/>
            <person name="LaButti K."/>
            <person name="Morin E."/>
            <person name="Salamov A."/>
            <person name="Lipzen A."/>
            <person name="Mereny Z."/>
            <person name="Hegedus B."/>
            <person name="Baldrian P."/>
            <person name="Stursova M."/>
            <person name="Weitz H."/>
            <person name="Taylor A."/>
            <person name="Grigoriev I.V."/>
            <person name="Nagy L.G."/>
            <person name="Martin F."/>
            <person name="Kauserud H."/>
        </authorList>
    </citation>
    <scope>NUCLEOTIDE SEQUENCE</scope>
    <source>
        <strain evidence="2">9144</strain>
    </source>
</reference>
<organism evidence="2 3">
    <name type="scientific">Mycena pura</name>
    <dbReference type="NCBI Taxonomy" id="153505"/>
    <lineage>
        <taxon>Eukaryota</taxon>
        <taxon>Fungi</taxon>
        <taxon>Dikarya</taxon>
        <taxon>Basidiomycota</taxon>
        <taxon>Agaricomycotina</taxon>
        <taxon>Agaricomycetes</taxon>
        <taxon>Agaricomycetidae</taxon>
        <taxon>Agaricales</taxon>
        <taxon>Marasmiineae</taxon>
        <taxon>Mycenaceae</taxon>
        <taxon>Mycena</taxon>
    </lineage>
</organism>
<dbReference type="InterPro" id="IPR046522">
    <property type="entry name" value="DUF6699"/>
</dbReference>
<name>A0AAD6VDZ6_9AGAR</name>
<dbReference type="Proteomes" id="UP001219525">
    <property type="component" value="Unassembled WGS sequence"/>
</dbReference>
<evidence type="ECO:0000313" key="3">
    <source>
        <dbReference type="Proteomes" id="UP001219525"/>
    </source>
</evidence>
<evidence type="ECO:0000259" key="1">
    <source>
        <dbReference type="Pfam" id="PF20415"/>
    </source>
</evidence>
<comment type="caution">
    <text evidence="2">The sequence shown here is derived from an EMBL/GenBank/DDBJ whole genome shotgun (WGS) entry which is preliminary data.</text>
</comment>
<feature type="domain" description="DUF6699" evidence="1">
    <location>
        <begin position="13"/>
        <end position="126"/>
    </location>
</feature>
<keyword evidence="3" id="KW-1185">Reference proteome</keyword>
<protein>
    <recommendedName>
        <fullName evidence="1">DUF6699 domain-containing protein</fullName>
    </recommendedName>
</protein>